<feature type="transmembrane region" description="Helical" evidence="2">
    <location>
        <begin position="110"/>
        <end position="128"/>
    </location>
</feature>
<dbReference type="Proteomes" id="UP000751190">
    <property type="component" value="Unassembled WGS sequence"/>
</dbReference>
<feature type="transmembrane region" description="Helical" evidence="2">
    <location>
        <begin position="230"/>
        <end position="253"/>
    </location>
</feature>
<feature type="compositionally biased region" description="Basic and acidic residues" evidence="1">
    <location>
        <begin position="351"/>
        <end position="361"/>
    </location>
</feature>
<comment type="caution">
    <text evidence="3">The sequence shown here is derived from an EMBL/GenBank/DDBJ whole genome shotgun (WGS) entry which is preliminary data.</text>
</comment>
<keyword evidence="4" id="KW-1185">Reference proteome</keyword>
<reference evidence="3" key="1">
    <citation type="submission" date="2021-05" db="EMBL/GenBank/DDBJ databases">
        <title>The genome of the haptophyte Pavlova lutheri (Diacronema luteri, Pavlovales) - a model for lipid biosynthesis in eukaryotic algae.</title>
        <authorList>
            <person name="Hulatt C.J."/>
            <person name="Posewitz M.C."/>
        </authorList>
    </citation>
    <scope>NUCLEOTIDE SEQUENCE</scope>
    <source>
        <strain evidence="3">NIVA-4/92</strain>
    </source>
</reference>
<evidence type="ECO:0000256" key="1">
    <source>
        <dbReference type="SAM" id="MobiDB-lite"/>
    </source>
</evidence>
<proteinExistence type="predicted"/>
<organism evidence="3 4">
    <name type="scientific">Diacronema lutheri</name>
    <name type="common">Unicellular marine alga</name>
    <name type="synonym">Monochrysis lutheri</name>
    <dbReference type="NCBI Taxonomy" id="2081491"/>
    <lineage>
        <taxon>Eukaryota</taxon>
        <taxon>Haptista</taxon>
        <taxon>Haptophyta</taxon>
        <taxon>Pavlovophyceae</taxon>
        <taxon>Pavlovales</taxon>
        <taxon>Pavlovaceae</taxon>
        <taxon>Diacronema</taxon>
    </lineage>
</organism>
<keyword evidence="2" id="KW-1133">Transmembrane helix</keyword>
<feature type="transmembrane region" description="Helical" evidence="2">
    <location>
        <begin position="84"/>
        <end position="105"/>
    </location>
</feature>
<feature type="region of interest" description="Disordered" evidence="1">
    <location>
        <begin position="556"/>
        <end position="601"/>
    </location>
</feature>
<feature type="compositionally biased region" description="Low complexity" evidence="1">
    <location>
        <begin position="585"/>
        <end position="594"/>
    </location>
</feature>
<feature type="region of interest" description="Disordered" evidence="1">
    <location>
        <begin position="343"/>
        <end position="387"/>
    </location>
</feature>
<feature type="compositionally biased region" description="Pro residues" evidence="1">
    <location>
        <begin position="559"/>
        <end position="584"/>
    </location>
</feature>
<evidence type="ECO:0000313" key="4">
    <source>
        <dbReference type="Proteomes" id="UP000751190"/>
    </source>
</evidence>
<dbReference type="OrthoDB" id="423576at2759"/>
<dbReference type="AlphaFoldDB" id="A0A8J5XCE8"/>
<accession>A0A8J5XCE8</accession>
<evidence type="ECO:0000313" key="3">
    <source>
        <dbReference type="EMBL" id="KAG8464043.1"/>
    </source>
</evidence>
<feature type="transmembrane region" description="Helical" evidence="2">
    <location>
        <begin position="189"/>
        <end position="210"/>
    </location>
</feature>
<keyword evidence="2" id="KW-0812">Transmembrane</keyword>
<feature type="compositionally biased region" description="Low complexity" evidence="1">
    <location>
        <begin position="364"/>
        <end position="386"/>
    </location>
</feature>
<feature type="transmembrane region" description="Helical" evidence="2">
    <location>
        <begin position="59"/>
        <end position="78"/>
    </location>
</feature>
<keyword evidence="2" id="KW-0472">Membrane</keyword>
<name>A0A8J5XCE8_DIALT</name>
<sequence length="710" mass="74877">MLVADLELGRGSVPTLGNMALGASRVPTLHQESSSEEQIRDRIAALLAMRRLRRRRVQLPIFCSGLLLTAAGLIRLGLGGALPFYTLWAYAPLASGLCILTLSILDHDRAFVTILICAIIGVLCFVAAEDVRRAARHGVWLAVRHCKGDAYACQRGAVVGVTLAASCCGVACALALFTAHMCSRLSVKAVLMHVWRLLAFLYFSYSLAYVNSLINVLVNTDGARARGEWLVFHCAMSGVLFSLASLLCAWPALRPRIYRFLATRGDGVTAAAALGEVLVGVAANDVLKLAADSFHAVRMDQLTFEHILAPAPPASPAASASASLTQLRRVASATRVPRAFTASAEATAAGERSRRGAEAHGRVAAAPTHASPAHSAPAHGIPSPAHGMPSPALCDDAVVARVALAGSLGEGAADDETPMRAADARGSLAATAAISRPARLGCVDAFVSHSWSDDAHAKWEALQAWRVTFKAAHGREPLIWLDCCCIDQTDIAAQLPSLPIYLAGCSTLLVLHGPSYASRLWCICELFCFYQVHLPEPPEARIHFISLRTARAAGAPLSLAPPPSAPPPSAPPPSAPPPSAPPPSRSTAGSSTSADGRSRGVSIASDENEFAEALAAAAAFDVRNATTTVVADRARLLAMIEGSGEGFDAFNAWTRALVMRKLVNEHKERTPELRPSASNGLALGHPRLATLIKQRLSQTRRAQAATLPAP</sequence>
<evidence type="ECO:0000256" key="2">
    <source>
        <dbReference type="SAM" id="Phobius"/>
    </source>
</evidence>
<protein>
    <submittedName>
        <fullName evidence="3">Uncharacterized protein</fullName>
    </submittedName>
</protein>
<gene>
    <name evidence="3" type="ORF">KFE25_000211</name>
</gene>
<dbReference type="EMBL" id="JAGTXO010000014">
    <property type="protein sequence ID" value="KAG8464043.1"/>
    <property type="molecule type" value="Genomic_DNA"/>
</dbReference>
<feature type="transmembrane region" description="Helical" evidence="2">
    <location>
        <begin position="157"/>
        <end position="177"/>
    </location>
</feature>